<dbReference type="EMBL" id="LAZR01006692">
    <property type="protein sequence ID" value="KKM90289.1"/>
    <property type="molecule type" value="Genomic_DNA"/>
</dbReference>
<gene>
    <name evidence="1" type="ORF">LCGC14_1240200</name>
</gene>
<comment type="caution">
    <text evidence="1">The sequence shown here is derived from an EMBL/GenBank/DDBJ whole genome shotgun (WGS) entry which is preliminary data.</text>
</comment>
<protein>
    <submittedName>
        <fullName evidence="1">Uncharacterized protein</fullName>
    </submittedName>
</protein>
<organism evidence="1">
    <name type="scientific">marine sediment metagenome</name>
    <dbReference type="NCBI Taxonomy" id="412755"/>
    <lineage>
        <taxon>unclassified sequences</taxon>
        <taxon>metagenomes</taxon>
        <taxon>ecological metagenomes</taxon>
    </lineage>
</organism>
<accession>A0A0F9L668</accession>
<name>A0A0F9L668_9ZZZZ</name>
<reference evidence="1" key="1">
    <citation type="journal article" date="2015" name="Nature">
        <title>Complex archaea that bridge the gap between prokaryotes and eukaryotes.</title>
        <authorList>
            <person name="Spang A."/>
            <person name="Saw J.H."/>
            <person name="Jorgensen S.L."/>
            <person name="Zaremba-Niedzwiedzka K."/>
            <person name="Martijn J."/>
            <person name="Lind A.E."/>
            <person name="van Eijk R."/>
            <person name="Schleper C."/>
            <person name="Guy L."/>
            <person name="Ettema T.J."/>
        </authorList>
    </citation>
    <scope>NUCLEOTIDE SEQUENCE</scope>
</reference>
<dbReference type="AlphaFoldDB" id="A0A0F9L668"/>
<evidence type="ECO:0000313" key="1">
    <source>
        <dbReference type="EMBL" id="KKM90289.1"/>
    </source>
</evidence>
<proteinExistence type="predicted"/>
<sequence>MTLPYAGATSGLKAREEILKILRRFGCESVGFMDEFETHSVLLAFVWRGRNVQLRASAQGWANAYLKENPWTDRRRSTEHEFEHAALDQGMIAVNSILRDWVKGQVTAIEIGIMTFDHVFMSYMLMSDGRPLLEHARKLLPASQEADQS</sequence>